<gene>
    <name evidence="4" type="ORF">I316_04510</name>
</gene>
<evidence type="ECO:0000313" key="4">
    <source>
        <dbReference type="EMBL" id="OCF33798.1"/>
    </source>
</evidence>
<dbReference type="OrthoDB" id="6431331at2759"/>
<keyword evidence="1" id="KW-0378">Hydrolase</keyword>
<evidence type="ECO:0000313" key="5">
    <source>
        <dbReference type="Proteomes" id="UP000092666"/>
    </source>
</evidence>
<dbReference type="InterPro" id="IPR000639">
    <property type="entry name" value="Epox_hydrolase-like"/>
</dbReference>
<dbReference type="PANTHER" id="PTHR43329">
    <property type="entry name" value="EPOXIDE HYDROLASE"/>
    <property type="match status" value="1"/>
</dbReference>
<proteinExistence type="inferred from homology"/>
<evidence type="ECO:0000256" key="2">
    <source>
        <dbReference type="ARBA" id="ARBA00038334"/>
    </source>
</evidence>
<keyword evidence="5" id="KW-1185">Reference proteome</keyword>
<reference evidence="4 5" key="1">
    <citation type="submission" date="2013-07" db="EMBL/GenBank/DDBJ databases">
        <title>The Genome Sequence of Cryptococcus heveanensis BCC8398.</title>
        <authorList>
            <consortium name="The Broad Institute Genome Sequencing Platform"/>
            <person name="Cuomo C."/>
            <person name="Litvintseva A."/>
            <person name="Chen Y."/>
            <person name="Heitman J."/>
            <person name="Sun S."/>
            <person name="Springer D."/>
            <person name="Dromer F."/>
            <person name="Young S.K."/>
            <person name="Zeng Q."/>
            <person name="Gargeya S."/>
            <person name="Fitzgerald M."/>
            <person name="Abouelleil A."/>
            <person name="Alvarado L."/>
            <person name="Berlin A.M."/>
            <person name="Chapman S.B."/>
            <person name="Dewar J."/>
            <person name="Goldberg J."/>
            <person name="Griggs A."/>
            <person name="Gujja S."/>
            <person name="Hansen M."/>
            <person name="Howarth C."/>
            <person name="Imamovic A."/>
            <person name="Larimer J."/>
            <person name="McCowan C."/>
            <person name="Murphy C."/>
            <person name="Pearson M."/>
            <person name="Priest M."/>
            <person name="Roberts A."/>
            <person name="Saif S."/>
            <person name="Shea T."/>
            <person name="Sykes S."/>
            <person name="Wortman J."/>
            <person name="Nusbaum C."/>
            <person name="Birren B."/>
        </authorList>
    </citation>
    <scope>NUCLEOTIDE SEQUENCE [LARGE SCALE GENOMIC DNA]</scope>
    <source>
        <strain evidence="4 5">BCC8398</strain>
    </source>
</reference>
<organism evidence="4 5">
    <name type="scientific">Kwoniella heveanensis BCC8398</name>
    <dbReference type="NCBI Taxonomy" id="1296120"/>
    <lineage>
        <taxon>Eukaryota</taxon>
        <taxon>Fungi</taxon>
        <taxon>Dikarya</taxon>
        <taxon>Basidiomycota</taxon>
        <taxon>Agaricomycotina</taxon>
        <taxon>Tremellomycetes</taxon>
        <taxon>Tremellales</taxon>
        <taxon>Cryptococcaceae</taxon>
        <taxon>Kwoniella</taxon>
    </lineage>
</organism>
<sequence length="320" mass="35614">MGKAFTGEPSNWTHGKAEVAPGVQLHFVDAKPPGGASSSSSSASSSSSSKGKTIILIHGFPQTWYCFRHVIQPLVDSGLRVIAVDYRGAGDSDRPRDGYDKMTMGKDIHTLYKEKLGIEKAIICGADIGSMVAVSLAVQFRDDVEALVTFEAPIPGTKAYDKATTDPSLTWPLFWHFFFHNIPDLPELLTQGKEREYISHFYHRLCYDPSFLTDADLEIYTKSFASSGGIRCGLDTYRAFSQDVHDLRDHLAKNGKANFPTLTMAGDASKFSLFIEDQTKELSNDVTYTEIPRSCHWIMEENPDDWVNAVRGFLKDKKVL</sequence>
<dbReference type="SUPFAM" id="SSF53474">
    <property type="entry name" value="alpha/beta-Hydrolases"/>
    <property type="match status" value="1"/>
</dbReference>
<dbReference type="AlphaFoldDB" id="A0A1B9GS55"/>
<evidence type="ECO:0000256" key="1">
    <source>
        <dbReference type="ARBA" id="ARBA00022801"/>
    </source>
</evidence>
<name>A0A1B9GS55_9TREE</name>
<accession>A0A1B9GS55</accession>
<dbReference type="InterPro" id="IPR000073">
    <property type="entry name" value="AB_hydrolase_1"/>
</dbReference>
<protein>
    <recommendedName>
        <fullName evidence="3">AB hydrolase-1 domain-containing protein</fullName>
    </recommendedName>
</protein>
<dbReference type="GO" id="GO:0016787">
    <property type="term" value="F:hydrolase activity"/>
    <property type="evidence" value="ECO:0007669"/>
    <property type="project" value="UniProtKB-KW"/>
</dbReference>
<feature type="domain" description="AB hydrolase-1" evidence="3">
    <location>
        <begin position="53"/>
        <end position="303"/>
    </location>
</feature>
<reference evidence="5" key="2">
    <citation type="submission" date="2013-12" db="EMBL/GenBank/DDBJ databases">
        <title>Evolution of pathogenesis and genome organization in the Tremellales.</title>
        <authorList>
            <person name="Cuomo C."/>
            <person name="Litvintseva A."/>
            <person name="Heitman J."/>
            <person name="Chen Y."/>
            <person name="Sun S."/>
            <person name="Springer D."/>
            <person name="Dromer F."/>
            <person name="Young S."/>
            <person name="Zeng Q."/>
            <person name="Chapman S."/>
            <person name="Gujja S."/>
            <person name="Saif S."/>
            <person name="Birren B."/>
        </authorList>
    </citation>
    <scope>NUCLEOTIDE SEQUENCE [LARGE SCALE GENOMIC DNA]</scope>
    <source>
        <strain evidence="5">BCC8398</strain>
    </source>
</reference>
<evidence type="ECO:0000259" key="3">
    <source>
        <dbReference type="Pfam" id="PF00561"/>
    </source>
</evidence>
<dbReference type="InterPro" id="IPR029058">
    <property type="entry name" value="AB_hydrolase_fold"/>
</dbReference>
<dbReference type="STRING" id="1296120.A0A1B9GS55"/>
<comment type="similarity">
    <text evidence="2">Belongs to the AB hydrolase superfamily. Epoxide hydrolase family.</text>
</comment>
<dbReference type="PRINTS" id="PR00412">
    <property type="entry name" value="EPOXHYDRLASE"/>
</dbReference>
<dbReference type="Pfam" id="PF00561">
    <property type="entry name" value="Abhydrolase_1"/>
    <property type="match status" value="1"/>
</dbReference>
<dbReference type="EMBL" id="KI669503">
    <property type="protein sequence ID" value="OCF33798.1"/>
    <property type="molecule type" value="Genomic_DNA"/>
</dbReference>
<dbReference type="Proteomes" id="UP000092666">
    <property type="component" value="Unassembled WGS sequence"/>
</dbReference>
<dbReference type="Gene3D" id="3.40.50.1820">
    <property type="entry name" value="alpha/beta hydrolase"/>
    <property type="match status" value="1"/>
</dbReference>